<keyword evidence="3" id="KW-1185">Reference proteome</keyword>
<evidence type="ECO:0000313" key="3">
    <source>
        <dbReference type="Proteomes" id="UP001152300"/>
    </source>
</evidence>
<dbReference type="EMBL" id="JAPEIS010000001">
    <property type="protein sequence ID" value="KAJ8071506.1"/>
    <property type="molecule type" value="Genomic_DNA"/>
</dbReference>
<gene>
    <name evidence="2" type="ORF">OCU04_001826</name>
</gene>
<accession>A0A9X0DPU6</accession>
<reference evidence="2" key="1">
    <citation type="submission" date="2022-11" db="EMBL/GenBank/DDBJ databases">
        <title>Genome Resource of Sclerotinia nivalis Strain SnTB1, a Plant Pathogen Isolated from American Ginseng.</title>
        <authorList>
            <person name="Fan S."/>
        </authorList>
    </citation>
    <scope>NUCLEOTIDE SEQUENCE</scope>
    <source>
        <strain evidence="2">SnTB1</strain>
    </source>
</reference>
<organism evidence="2 3">
    <name type="scientific">Sclerotinia nivalis</name>
    <dbReference type="NCBI Taxonomy" id="352851"/>
    <lineage>
        <taxon>Eukaryota</taxon>
        <taxon>Fungi</taxon>
        <taxon>Dikarya</taxon>
        <taxon>Ascomycota</taxon>
        <taxon>Pezizomycotina</taxon>
        <taxon>Leotiomycetes</taxon>
        <taxon>Helotiales</taxon>
        <taxon>Sclerotiniaceae</taxon>
        <taxon>Sclerotinia</taxon>
    </lineage>
</organism>
<dbReference type="OrthoDB" id="5403747at2759"/>
<protein>
    <submittedName>
        <fullName evidence="2">Uncharacterized protein</fullName>
    </submittedName>
</protein>
<feature type="compositionally biased region" description="Basic and acidic residues" evidence="1">
    <location>
        <begin position="160"/>
        <end position="190"/>
    </location>
</feature>
<feature type="region of interest" description="Disordered" evidence="1">
    <location>
        <begin position="60"/>
        <end position="190"/>
    </location>
</feature>
<evidence type="ECO:0000256" key="1">
    <source>
        <dbReference type="SAM" id="MobiDB-lite"/>
    </source>
</evidence>
<feature type="compositionally biased region" description="Gly residues" evidence="1">
    <location>
        <begin position="384"/>
        <end position="393"/>
    </location>
</feature>
<comment type="caution">
    <text evidence="2">The sequence shown here is derived from an EMBL/GenBank/DDBJ whole genome shotgun (WGS) entry which is preliminary data.</text>
</comment>
<dbReference type="AlphaFoldDB" id="A0A9X0DPU6"/>
<dbReference type="Proteomes" id="UP001152300">
    <property type="component" value="Unassembled WGS sequence"/>
</dbReference>
<feature type="region of interest" description="Disordered" evidence="1">
    <location>
        <begin position="352"/>
        <end position="393"/>
    </location>
</feature>
<feature type="compositionally biased region" description="Acidic residues" evidence="1">
    <location>
        <begin position="106"/>
        <end position="159"/>
    </location>
</feature>
<sequence>MKFLLGQWNTKFFPHFPAFQFQYRQNFLIGHCNLRPHTSVYQHTRSVCYLKMPRTRARRAQREEIEEREELEENEENEEGEDNEDSDGNRNSDDGENSEDSYGSEVQEDGDDGDDENGQDDQDDDDDDDSDGNDDDEDEEYEVEEEDEEEEEVVEEVGDDKDHDEVEKDKPPPMTAEQKKIAEDFEPREPTSKDAKFFFIILDSMKVVPDVDWALVAQRAGYANAISARTRFAQVRRKLRDHYRVPAQPLIPAVTGFPPPRIPEREKTGKEKVVLFDPKELRTVKRKTTKPGAPQNVDKTKPSKFTQNRGQGYTMLRNDDESANHITHANERDDYDTENEYQNDEEFDLNTYHGYDRETNTLTVSDEGEEGSASEDGHTRRFYHGGGGRLIEH</sequence>
<proteinExistence type="predicted"/>
<feature type="compositionally biased region" description="Acidic residues" evidence="1">
    <location>
        <begin position="66"/>
        <end position="86"/>
    </location>
</feature>
<feature type="region of interest" description="Disordered" evidence="1">
    <location>
        <begin position="289"/>
        <end position="311"/>
    </location>
</feature>
<name>A0A9X0DPU6_9HELO</name>
<evidence type="ECO:0000313" key="2">
    <source>
        <dbReference type="EMBL" id="KAJ8071506.1"/>
    </source>
</evidence>